<accession>A0AAD7Z8I8</accession>
<evidence type="ECO:0000256" key="1">
    <source>
        <dbReference type="SAM" id="SignalP"/>
    </source>
</evidence>
<keyword evidence="3" id="KW-1185">Reference proteome</keyword>
<feature type="non-terminal residue" evidence="2">
    <location>
        <position position="66"/>
    </location>
</feature>
<evidence type="ECO:0000313" key="3">
    <source>
        <dbReference type="Proteomes" id="UP001233999"/>
    </source>
</evidence>
<comment type="caution">
    <text evidence="2">The sequence shown here is derived from an EMBL/GenBank/DDBJ whole genome shotgun (WGS) entry which is preliminary data.</text>
</comment>
<sequence length="66" mass="7851">KNQKYFPFTVWNCLCECLIQLVLTSPVCYEDIRSERSRPQTTPSVSSSIHPRENYNHFIILRRFST</sequence>
<reference evidence="2" key="1">
    <citation type="journal article" date="2023" name="IScience">
        <title>Live-bearing cockroach genome reveals convergent evolutionary mechanisms linked to viviparity in insects and beyond.</title>
        <authorList>
            <person name="Fouks B."/>
            <person name="Harrison M.C."/>
            <person name="Mikhailova A.A."/>
            <person name="Marchal E."/>
            <person name="English S."/>
            <person name="Carruthers M."/>
            <person name="Jennings E.C."/>
            <person name="Chiamaka E.L."/>
            <person name="Frigard R.A."/>
            <person name="Pippel M."/>
            <person name="Attardo G.M."/>
            <person name="Benoit J.B."/>
            <person name="Bornberg-Bauer E."/>
            <person name="Tobe S.S."/>
        </authorList>
    </citation>
    <scope>NUCLEOTIDE SEQUENCE</scope>
    <source>
        <strain evidence="2">Stay&amp;Tobe</strain>
    </source>
</reference>
<reference evidence="2" key="2">
    <citation type="submission" date="2023-05" db="EMBL/GenBank/DDBJ databases">
        <authorList>
            <person name="Fouks B."/>
        </authorList>
    </citation>
    <scope>NUCLEOTIDE SEQUENCE</scope>
    <source>
        <strain evidence="2">Stay&amp;Tobe</strain>
        <tissue evidence="2">Testes</tissue>
    </source>
</reference>
<proteinExistence type="predicted"/>
<organism evidence="2 3">
    <name type="scientific">Diploptera punctata</name>
    <name type="common">Pacific beetle cockroach</name>
    <dbReference type="NCBI Taxonomy" id="6984"/>
    <lineage>
        <taxon>Eukaryota</taxon>
        <taxon>Metazoa</taxon>
        <taxon>Ecdysozoa</taxon>
        <taxon>Arthropoda</taxon>
        <taxon>Hexapoda</taxon>
        <taxon>Insecta</taxon>
        <taxon>Pterygota</taxon>
        <taxon>Neoptera</taxon>
        <taxon>Polyneoptera</taxon>
        <taxon>Dictyoptera</taxon>
        <taxon>Blattodea</taxon>
        <taxon>Blaberoidea</taxon>
        <taxon>Blaberidae</taxon>
        <taxon>Diplopterinae</taxon>
        <taxon>Diploptera</taxon>
    </lineage>
</organism>
<gene>
    <name evidence="2" type="ORF">L9F63_007252</name>
</gene>
<feature type="chain" id="PRO_5042189662" evidence="1">
    <location>
        <begin position="25"/>
        <end position="66"/>
    </location>
</feature>
<dbReference type="EMBL" id="JASPKZ010009815">
    <property type="protein sequence ID" value="KAJ9575886.1"/>
    <property type="molecule type" value="Genomic_DNA"/>
</dbReference>
<keyword evidence="1" id="KW-0732">Signal</keyword>
<feature type="signal peptide" evidence="1">
    <location>
        <begin position="1"/>
        <end position="24"/>
    </location>
</feature>
<feature type="non-terminal residue" evidence="2">
    <location>
        <position position="1"/>
    </location>
</feature>
<name>A0AAD7Z8I8_DIPPU</name>
<dbReference type="Proteomes" id="UP001233999">
    <property type="component" value="Unassembled WGS sequence"/>
</dbReference>
<protein>
    <submittedName>
        <fullName evidence="2">Uncharacterized protein</fullName>
    </submittedName>
</protein>
<evidence type="ECO:0000313" key="2">
    <source>
        <dbReference type="EMBL" id="KAJ9575886.1"/>
    </source>
</evidence>
<dbReference type="AlphaFoldDB" id="A0AAD7Z8I8"/>